<proteinExistence type="predicted"/>
<keyword evidence="2" id="KW-1185">Reference proteome</keyword>
<organism evidence="1 2">
    <name type="scientific">Alkalispirochaeta sphaeroplastigenens</name>
    <dbReference type="NCBI Taxonomy" id="1187066"/>
    <lineage>
        <taxon>Bacteria</taxon>
        <taxon>Pseudomonadati</taxon>
        <taxon>Spirochaetota</taxon>
        <taxon>Spirochaetia</taxon>
        <taxon>Spirochaetales</taxon>
        <taxon>Spirochaetaceae</taxon>
        <taxon>Alkalispirochaeta</taxon>
    </lineage>
</organism>
<reference evidence="2" key="1">
    <citation type="submission" date="2015-12" db="EMBL/GenBank/DDBJ databases">
        <authorList>
            <person name="Lodha T.D."/>
            <person name="Chintalapati S."/>
            <person name="Chintalapati V.R."/>
            <person name="Sravanthi T."/>
        </authorList>
    </citation>
    <scope>NUCLEOTIDE SEQUENCE [LARGE SCALE GENOMIC DNA]</scope>
    <source>
        <strain evidence="2">JC133</strain>
    </source>
</reference>
<sequence length="177" mass="20201">MVLLAGALVLSSCESLSEIFKPTEIERVEYVPTARPEWEGQTIYIDFEVAGGIWRYSYASGLSQSIRDQLIEDIVSDGIFKVQDRRTGADYMFKTEVRIANPVIQVSDNDVIRSISATFRIRTYDRNDNLVTAKTRDVRYDAPSFTVTVNDSQQKLVENYAYNAAQEIRQAVYESFE</sequence>
<dbReference type="Proteomes" id="UP000237350">
    <property type="component" value="Unassembled WGS sequence"/>
</dbReference>
<evidence type="ECO:0000313" key="1">
    <source>
        <dbReference type="EMBL" id="POR04161.1"/>
    </source>
</evidence>
<dbReference type="AlphaFoldDB" id="A0A2S4JXC7"/>
<protein>
    <recommendedName>
        <fullName evidence="3">ABC-type transport auxiliary lipoprotein component domain-containing protein</fullName>
    </recommendedName>
</protein>
<evidence type="ECO:0000313" key="2">
    <source>
        <dbReference type="Proteomes" id="UP000237350"/>
    </source>
</evidence>
<dbReference type="EMBL" id="LPWH01000049">
    <property type="protein sequence ID" value="POR04161.1"/>
    <property type="molecule type" value="Genomic_DNA"/>
</dbReference>
<name>A0A2S4JXC7_9SPIO</name>
<accession>A0A2S4JXC7</accession>
<comment type="caution">
    <text evidence="1">The sequence shown here is derived from an EMBL/GenBank/DDBJ whole genome shotgun (WGS) entry which is preliminary data.</text>
</comment>
<evidence type="ECO:0008006" key="3">
    <source>
        <dbReference type="Google" id="ProtNLM"/>
    </source>
</evidence>
<gene>
    <name evidence="1" type="ORF">AU468_04085</name>
</gene>